<comment type="similarity">
    <text evidence="2 6">Belongs to the glycosyl hydrolase 53 family.</text>
</comment>
<evidence type="ECO:0000313" key="8">
    <source>
        <dbReference type="Proteomes" id="UP000267017"/>
    </source>
</evidence>
<keyword evidence="5 6" id="KW-0326">Glycosidase</keyword>
<dbReference type="InterPro" id="IPR011683">
    <property type="entry name" value="Glyco_hydro_53"/>
</dbReference>
<dbReference type="Pfam" id="PF07745">
    <property type="entry name" value="Glyco_hydro_53"/>
    <property type="match status" value="1"/>
</dbReference>
<dbReference type="GO" id="GO:0031218">
    <property type="term" value="F:arabinogalactan endo-1,4-beta-galactosidase activity"/>
    <property type="evidence" value="ECO:0007669"/>
    <property type="project" value="UniProtKB-EC"/>
</dbReference>
<evidence type="ECO:0000256" key="2">
    <source>
        <dbReference type="ARBA" id="ARBA00010687"/>
    </source>
</evidence>
<dbReference type="InterPro" id="IPR017853">
    <property type="entry name" value="GH"/>
</dbReference>
<dbReference type="OrthoDB" id="9768786at2"/>
<keyword evidence="8" id="KW-1185">Reference proteome</keyword>
<dbReference type="GO" id="GO:0045490">
    <property type="term" value="P:pectin catabolic process"/>
    <property type="evidence" value="ECO:0007669"/>
    <property type="project" value="TreeGrafter"/>
</dbReference>
<comment type="catalytic activity">
    <reaction evidence="1 6">
        <text>The enzyme specifically hydrolyzes (1-&gt;4)-beta-D-galactosidic linkages in type I arabinogalactans.</text>
        <dbReference type="EC" id="3.2.1.89"/>
    </reaction>
</comment>
<proteinExistence type="inferred from homology"/>
<gene>
    <name evidence="7" type="ORF">EHV15_00340</name>
</gene>
<evidence type="ECO:0000256" key="3">
    <source>
        <dbReference type="ARBA" id="ARBA00012556"/>
    </source>
</evidence>
<keyword evidence="4 6" id="KW-0378">Hydrolase</keyword>
<evidence type="ECO:0000256" key="4">
    <source>
        <dbReference type="ARBA" id="ARBA00022801"/>
    </source>
</evidence>
<dbReference type="PANTHER" id="PTHR34983:SF1">
    <property type="entry name" value="ARABINOGALACTAN ENDO-BETA-1,4-GALACTANASE A"/>
    <property type="match status" value="1"/>
</dbReference>
<reference evidence="7 8" key="1">
    <citation type="submission" date="2018-11" db="EMBL/GenBank/DDBJ databases">
        <title>Genome sequencing of Paenibacillus sp. KCOM 3021 (= ChDC PVNT-B20).</title>
        <authorList>
            <person name="Kook J.-K."/>
            <person name="Park S.-N."/>
            <person name="Lim Y.K."/>
        </authorList>
    </citation>
    <scope>NUCLEOTIDE SEQUENCE [LARGE SCALE GENOMIC DNA]</scope>
    <source>
        <strain evidence="7 8">KCOM 3021</strain>
    </source>
</reference>
<dbReference type="GO" id="GO:0015926">
    <property type="term" value="F:glucosidase activity"/>
    <property type="evidence" value="ECO:0007669"/>
    <property type="project" value="InterPro"/>
</dbReference>
<dbReference type="Proteomes" id="UP000267017">
    <property type="component" value="Unassembled WGS sequence"/>
</dbReference>
<evidence type="ECO:0000256" key="5">
    <source>
        <dbReference type="ARBA" id="ARBA00023295"/>
    </source>
</evidence>
<accession>A0A3P3TTZ2</accession>
<dbReference type="EMBL" id="RRCN01000001">
    <property type="protein sequence ID" value="RRJ61595.1"/>
    <property type="molecule type" value="Genomic_DNA"/>
</dbReference>
<evidence type="ECO:0000256" key="1">
    <source>
        <dbReference type="ARBA" id="ARBA00001695"/>
    </source>
</evidence>
<dbReference type="RefSeq" id="WP_128629528.1">
    <property type="nucleotide sequence ID" value="NZ_RRCN01000001.1"/>
</dbReference>
<dbReference type="SUPFAM" id="SSF51445">
    <property type="entry name" value="(Trans)glycosidases"/>
    <property type="match status" value="1"/>
</dbReference>
<evidence type="ECO:0000256" key="6">
    <source>
        <dbReference type="RuleBase" id="RU361192"/>
    </source>
</evidence>
<dbReference type="PANTHER" id="PTHR34983">
    <property type="entry name" value="ARABINOGALACTAN ENDO-BETA-1,4-GALACTANASE A"/>
    <property type="match status" value="1"/>
</dbReference>
<protein>
    <recommendedName>
        <fullName evidence="3 6">Arabinogalactan endo-beta-1,4-galactanase</fullName>
        <ecNumber evidence="3 6">3.2.1.89</ecNumber>
    </recommendedName>
</protein>
<evidence type="ECO:0000313" key="7">
    <source>
        <dbReference type="EMBL" id="RRJ61595.1"/>
    </source>
</evidence>
<comment type="caution">
    <text evidence="7">The sequence shown here is derived from an EMBL/GenBank/DDBJ whole genome shotgun (WGS) entry which is preliminary data.</text>
</comment>
<dbReference type="AlphaFoldDB" id="A0A3P3TTZ2"/>
<sequence>MKHSFLYGADISFLDEVEQAGGKFYEGEHEEDCLEILRRNGVNSIRLRLWNDPAGEFCNLEHTLQMAKRVKEKGMHLLLCFHYSDEWADPKHQTKPIEWASLNFKELKLALYSFTQHVVSALVMQGTKPDMVQIGNEITMGILWEDGCVSGEFRKSDEKWQNLSDLVRTGVQAVKSVDPEINVMVHIDQGGKNDVCRFFLDRFNKHGIDFDSIGLSFYPWWHGTLEDLEYNLADLALRYGKEIAIVEMAYPWTIHNPLNDITIVRAKEQLHPGYAATVEGQAEYVRDFIQLIQRTPHQKCIGFHYWEPCWIPCKTDWSVGHLNNWSNLTLFNDSGKPLPALTAIRELSGFSTAEGGPGV</sequence>
<dbReference type="Gene3D" id="3.20.20.80">
    <property type="entry name" value="Glycosidases"/>
    <property type="match status" value="1"/>
</dbReference>
<dbReference type="EC" id="3.2.1.89" evidence="3 6"/>
<name>A0A3P3TTZ2_9BACL</name>
<organism evidence="7 8">
    <name type="scientific">Paenibacillus oralis</name>
    <dbReference type="NCBI Taxonomy" id="2490856"/>
    <lineage>
        <taxon>Bacteria</taxon>
        <taxon>Bacillati</taxon>
        <taxon>Bacillota</taxon>
        <taxon>Bacilli</taxon>
        <taxon>Bacillales</taxon>
        <taxon>Paenibacillaceae</taxon>
        <taxon>Paenibacillus</taxon>
    </lineage>
</organism>